<gene>
    <name evidence="1" type="ORF">MLD38_034502</name>
</gene>
<name>A0ACB9MAQ4_9MYRT</name>
<sequence>MDEAAPSGCPGFFKLGSSNVCARPRNASSSRRGSPAGCGRIDGVATWAINGIAAAFFASLERCSCIRIATVEGADDGNDLPLILNQGNYLRYRDGGIIGTRDVRRRPAAGGGKRRGRFMEED</sequence>
<proteinExistence type="predicted"/>
<evidence type="ECO:0000313" key="2">
    <source>
        <dbReference type="Proteomes" id="UP001057402"/>
    </source>
</evidence>
<reference evidence="2" key="1">
    <citation type="journal article" date="2023" name="Front. Plant Sci.">
        <title>Chromosomal-level genome assembly of Melastoma candidum provides insights into trichome evolution.</title>
        <authorList>
            <person name="Zhong Y."/>
            <person name="Wu W."/>
            <person name="Sun C."/>
            <person name="Zou P."/>
            <person name="Liu Y."/>
            <person name="Dai S."/>
            <person name="Zhou R."/>
        </authorList>
    </citation>
    <scope>NUCLEOTIDE SEQUENCE [LARGE SCALE GENOMIC DNA]</scope>
</reference>
<accession>A0ACB9MAQ4</accession>
<protein>
    <submittedName>
        <fullName evidence="1">Uncharacterized protein</fullName>
    </submittedName>
</protein>
<comment type="caution">
    <text evidence="1">The sequence shown here is derived from an EMBL/GenBank/DDBJ whole genome shotgun (WGS) entry which is preliminary data.</text>
</comment>
<dbReference type="Proteomes" id="UP001057402">
    <property type="component" value="Chromosome 10"/>
</dbReference>
<keyword evidence="2" id="KW-1185">Reference proteome</keyword>
<dbReference type="EMBL" id="CM042889">
    <property type="protein sequence ID" value="KAI4321081.1"/>
    <property type="molecule type" value="Genomic_DNA"/>
</dbReference>
<evidence type="ECO:0000313" key="1">
    <source>
        <dbReference type="EMBL" id="KAI4321081.1"/>
    </source>
</evidence>
<organism evidence="1 2">
    <name type="scientific">Melastoma candidum</name>
    <dbReference type="NCBI Taxonomy" id="119954"/>
    <lineage>
        <taxon>Eukaryota</taxon>
        <taxon>Viridiplantae</taxon>
        <taxon>Streptophyta</taxon>
        <taxon>Embryophyta</taxon>
        <taxon>Tracheophyta</taxon>
        <taxon>Spermatophyta</taxon>
        <taxon>Magnoliopsida</taxon>
        <taxon>eudicotyledons</taxon>
        <taxon>Gunneridae</taxon>
        <taxon>Pentapetalae</taxon>
        <taxon>rosids</taxon>
        <taxon>malvids</taxon>
        <taxon>Myrtales</taxon>
        <taxon>Melastomataceae</taxon>
        <taxon>Melastomatoideae</taxon>
        <taxon>Melastomateae</taxon>
        <taxon>Melastoma</taxon>
    </lineage>
</organism>